<evidence type="ECO:0000256" key="2">
    <source>
        <dbReference type="ARBA" id="ARBA00023002"/>
    </source>
</evidence>
<name>A0ABT2J7T4_9PSEU</name>
<dbReference type="SUPFAM" id="SSF51735">
    <property type="entry name" value="NAD(P)-binding Rossmann-fold domains"/>
    <property type="match status" value="1"/>
</dbReference>
<dbReference type="PRINTS" id="PR00081">
    <property type="entry name" value="GDHRDH"/>
</dbReference>
<keyword evidence="6" id="KW-1185">Reference proteome</keyword>
<organism evidence="5 6">
    <name type="scientific">Actinophytocola gossypii</name>
    <dbReference type="NCBI Taxonomy" id="2812003"/>
    <lineage>
        <taxon>Bacteria</taxon>
        <taxon>Bacillati</taxon>
        <taxon>Actinomycetota</taxon>
        <taxon>Actinomycetes</taxon>
        <taxon>Pseudonocardiales</taxon>
        <taxon>Pseudonocardiaceae</taxon>
    </lineage>
</organism>
<dbReference type="SMART" id="SM00822">
    <property type="entry name" value="PKS_KR"/>
    <property type="match status" value="1"/>
</dbReference>
<evidence type="ECO:0000259" key="4">
    <source>
        <dbReference type="SMART" id="SM00822"/>
    </source>
</evidence>
<dbReference type="Pfam" id="PF00106">
    <property type="entry name" value="adh_short"/>
    <property type="match status" value="1"/>
</dbReference>
<dbReference type="PANTHER" id="PTHR43391">
    <property type="entry name" value="RETINOL DEHYDROGENASE-RELATED"/>
    <property type="match status" value="1"/>
</dbReference>
<feature type="domain" description="Ketoreductase" evidence="4">
    <location>
        <begin position="7"/>
        <end position="192"/>
    </location>
</feature>
<evidence type="ECO:0000313" key="6">
    <source>
        <dbReference type="Proteomes" id="UP001156441"/>
    </source>
</evidence>
<dbReference type="InterPro" id="IPR036291">
    <property type="entry name" value="NAD(P)-bd_dom_sf"/>
</dbReference>
<dbReference type="RefSeq" id="WP_260191289.1">
    <property type="nucleotide sequence ID" value="NZ_JAFFZE010000010.1"/>
</dbReference>
<dbReference type="EMBL" id="JAFFZE010000010">
    <property type="protein sequence ID" value="MCT2583911.1"/>
    <property type="molecule type" value="Genomic_DNA"/>
</dbReference>
<evidence type="ECO:0000256" key="3">
    <source>
        <dbReference type="RuleBase" id="RU000363"/>
    </source>
</evidence>
<comment type="similarity">
    <text evidence="1 3">Belongs to the short-chain dehydrogenases/reductases (SDR) family.</text>
</comment>
<dbReference type="InterPro" id="IPR057326">
    <property type="entry name" value="KR_dom"/>
</dbReference>
<dbReference type="CDD" id="cd05233">
    <property type="entry name" value="SDR_c"/>
    <property type="match status" value="1"/>
</dbReference>
<dbReference type="Gene3D" id="3.40.50.720">
    <property type="entry name" value="NAD(P)-binding Rossmann-like Domain"/>
    <property type="match status" value="1"/>
</dbReference>
<dbReference type="PRINTS" id="PR00080">
    <property type="entry name" value="SDRFAMILY"/>
</dbReference>
<dbReference type="InterPro" id="IPR002347">
    <property type="entry name" value="SDR_fam"/>
</dbReference>
<evidence type="ECO:0000256" key="1">
    <source>
        <dbReference type="ARBA" id="ARBA00006484"/>
    </source>
</evidence>
<evidence type="ECO:0000313" key="5">
    <source>
        <dbReference type="EMBL" id="MCT2583911.1"/>
    </source>
</evidence>
<dbReference type="Proteomes" id="UP001156441">
    <property type="component" value="Unassembled WGS sequence"/>
</dbReference>
<reference evidence="5 6" key="1">
    <citation type="submission" date="2021-02" db="EMBL/GenBank/DDBJ databases">
        <title>Actinophytocola xerophila sp. nov., isolated from soil of cotton cropping field.</title>
        <authorList>
            <person name="Huang R."/>
            <person name="Chen X."/>
            <person name="Ge X."/>
            <person name="Liu W."/>
        </authorList>
    </citation>
    <scope>NUCLEOTIDE SEQUENCE [LARGE SCALE GENOMIC DNA]</scope>
    <source>
        <strain evidence="5 6">S1-96</strain>
    </source>
</reference>
<proteinExistence type="inferred from homology"/>
<protein>
    <submittedName>
        <fullName evidence="5">SDR family NAD(P)-dependent oxidoreductase</fullName>
    </submittedName>
</protein>
<sequence>MDTFDGRTVFVTGGARGIGLAMARAFAREGAKVAVADLDAAELDRARAELAELTEVAAFELDVRDRTAFERVADEVESRLGPVSVLCNNAGVGSGLGLAEMTYAHWDLVLGVNLGGVVNGVQTFLPRMLARGGPGHVVNTSSGAGLAVMAGTEFMYHTAKYAVVGMSEALRLLLEPHGIGLTVLCPGLVATGIAATSRASEPAAARTAEEQVAVDQAWTVRETLLGELGLDPEQVGDQVLAAIRADQLYLHTDRMMVDAIAARTTALLDAMPEETDHDRAVAAAMRRHLG</sequence>
<keyword evidence="2" id="KW-0560">Oxidoreductase</keyword>
<gene>
    <name evidence="5" type="ORF">JT362_12355</name>
</gene>
<comment type="caution">
    <text evidence="5">The sequence shown here is derived from an EMBL/GenBank/DDBJ whole genome shotgun (WGS) entry which is preliminary data.</text>
</comment>
<accession>A0ABT2J7T4</accession>
<dbReference type="PANTHER" id="PTHR43391:SF26">
    <property type="entry name" value="BLL7251 PROTEIN"/>
    <property type="match status" value="1"/>
</dbReference>